<dbReference type="EMBL" id="PEOG01000024">
    <property type="protein sequence ID" value="PIM53222.1"/>
    <property type="molecule type" value="Genomic_DNA"/>
</dbReference>
<keyword evidence="3" id="KW-1185">Reference proteome</keyword>
<proteinExistence type="predicted"/>
<organism evidence="2 3">
    <name type="scientific">Roseateles chitinivorans</name>
    <dbReference type="NCBI Taxonomy" id="2917965"/>
    <lineage>
        <taxon>Bacteria</taxon>
        <taxon>Pseudomonadati</taxon>
        <taxon>Pseudomonadota</taxon>
        <taxon>Betaproteobacteria</taxon>
        <taxon>Burkholderiales</taxon>
        <taxon>Sphaerotilaceae</taxon>
        <taxon>Roseateles</taxon>
    </lineage>
</organism>
<evidence type="ECO:0000313" key="3">
    <source>
        <dbReference type="Proteomes" id="UP000231501"/>
    </source>
</evidence>
<dbReference type="SUPFAM" id="SSF52540">
    <property type="entry name" value="P-loop containing nucleoside triphosphate hydrolases"/>
    <property type="match status" value="1"/>
</dbReference>
<dbReference type="InterPro" id="IPR026866">
    <property type="entry name" value="CR006_AAA"/>
</dbReference>
<dbReference type="RefSeq" id="WP_099861667.1">
    <property type="nucleotide sequence ID" value="NZ_PEOG01000024.1"/>
</dbReference>
<evidence type="ECO:0000259" key="1">
    <source>
        <dbReference type="Pfam" id="PF13166"/>
    </source>
</evidence>
<dbReference type="Gene3D" id="3.40.50.300">
    <property type="entry name" value="P-loop containing nucleotide triphosphate hydrolases"/>
    <property type="match status" value="1"/>
</dbReference>
<dbReference type="OrthoDB" id="9795565at2"/>
<name>A0A2G9CA43_9BURK</name>
<feature type="domain" description="Protein CR006 P-loop" evidence="1">
    <location>
        <begin position="10"/>
        <end position="748"/>
    </location>
</feature>
<protein>
    <recommendedName>
        <fullName evidence="1">Protein CR006 P-loop domain-containing protein</fullName>
    </recommendedName>
</protein>
<reference evidence="2 3" key="1">
    <citation type="submission" date="2017-11" db="EMBL/GenBank/DDBJ databases">
        <title>Draft genome sequence of Mitsuaria sp. HWN-4.</title>
        <authorList>
            <person name="Gundlapally S.R."/>
        </authorList>
    </citation>
    <scope>NUCLEOTIDE SEQUENCE [LARGE SCALE GENOMIC DNA]</scope>
    <source>
        <strain evidence="2 3">HWN-4</strain>
    </source>
</reference>
<comment type="caution">
    <text evidence="2">The sequence shown here is derived from an EMBL/GenBank/DDBJ whole genome shotgun (WGS) entry which is preliminary data.</text>
</comment>
<sequence length="768" mass="86311">MIHRINRLRQFGIFADYNGSDIQQFGKFNLIYGWNGTGKSTLSHVFSCLESRSLIPRFSGAQFNITLEGGSSVTEANLAASQLNIHVFNQSFIRDNIDWDKSVKSILLIAKEKIDDLQALEKMKLDLGGKRAAHSTKLNDIKTKTDAQEKFLTGAAKKMKIGLQAIDTSDSYYLNYDRRKLSKFIEGNGEAVANKDSVLSEEKVIELTNAAKPDHLPTVTFLATVIPEDYFKKAAGRIRDLIATTAVNQAIERLTDNPDIRDWVQKGLEVHEHHRSQKCEFCGEPFTTARAEALAAHFSKEFTAFQTRLNDAATWMQSQGAPANELPVATSFYKEFAADATRLEGEYKAVAAKINQQIEGWREALQAKITDPAKTDIQITDVVEGDVTAFNAVLSSVVALVQKHNNKTDNFSAETSKAKKALELHFAAAEIQEFDYAGNEKQCKDLQTSADTDKKAIDELQVKVNDLEALLSNETVGAKEFNDVLHRFIGRSELCLSFNQEKKGYEIIRNGVGEHDGNLSEGEKTAIAFVYFITKLRENGNNIADTIVVVDDPVSSFDSNHLFHAYSFLKTQCIDSKQLFVLTHNFTYFKLVRDWFTTTNKNRAKKNKTPVAFFYRLDAQPGSPRHSLLVDADESLKNYGSEYHYIFKKLYAYKAKTTLDRDEAFLTANLARKLLKSFFTFKFPKGRNDVSALMDAGLAGCSVTTAELKEKIYRFINKYSHSDVIEITEESAENLAGESHSVVNNIFQWIEEVDKKHFDEMVEVAEAA</sequence>
<dbReference type="InterPro" id="IPR027417">
    <property type="entry name" value="P-loop_NTPase"/>
</dbReference>
<dbReference type="Pfam" id="PF13166">
    <property type="entry name" value="AAA_13"/>
    <property type="match status" value="1"/>
</dbReference>
<dbReference type="Proteomes" id="UP000231501">
    <property type="component" value="Unassembled WGS sequence"/>
</dbReference>
<gene>
    <name evidence="2" type="ORF">CS062_10840</name>
</gene>
<dbReference type="AlphaFoldDB" id="A0A2G9CA43"/>
<accession>A0A2G9CA43</accession>
<evidence type="ECO:0000313" key="2">
    <source>
        <dbReference type="EMBL" id="PIM53222.1"/>
    </source>
</evidence>